<evidence type="ECO:0000313" key="2">
    <source>
        <dbReference type="EMBL" id="KKM03348.1"/>
    </source>
</evidence>
<dbReference type="Pfam" id="PF20030">
    <property type="entry name" value="bpMoxR"/>
    <property type="match status" value="1"/>
</dbReference>
<comment type="caution">
    <text evidence="2">The sequence shown here is derived from an EMBL/GenBank/DDBJ whole genome shotgun (WGS) entry which is preliminary data.</text>
</comment>
<dbReference type="Gene3D" id="3.40.50.300">
    <property type="entry name" value="P-loop containing nucleotide triphosphate hydrolases"/>
    <property type="match status" value="1"/>
</dbReference>
<dbReference type="PANTHER" id="PTHR32204">
    <property type="entry name" value="ATPASE RAVA"/>
    <property type="match status" value="1"/>
</dbReference>
<dbReference type="InterPro" id="IPR027417">
    <property type="entry name" value="P-loop_NTPase"/>
</dbReference>
<name>A0A0F9JWS3_9ZZZZ</name>
<gene>
    <name evidence="2" type="ORF">LCGC14_1775400</name>
</gene>
<reference evidence="2" key="1">
    <citation type="journal article" date="2015" name="Nature">
        <title>Complex archaea that bridge the gap between prokaryotes and eukaryotes.</title>
        <authorList>
            <person name="Spang A."/>
            <person name="Saw J.H."/>
            <person name="Jorgensen S.L."/>
            <person name="Zaremba-Niedzwiedzka K."/>
            <person name="Martijn J."/>
            <person name="Lind A.E."/>
            <person name="van Eijk R."/>
            <person name="Schleper C."/>
            <person name="Guy L."/>
            <person name="Ettema T.J."/>
        </authorList>
    </citation>
    <scope>NUCLEOTIDE SEQUENCE</scope>
</reference>
<dbReference type="EMBL" id="LAZR01016705">
    <property type="protein sequence ID" value="KKM03348.1"/>
    <property type="molecule type" value="Genomic_DNA"/>
</dbReference>
<protein>
    <recommendedName>
        <fullName evidence="1">MoxR domain-containing protein</fullName>
    </recommendedName>
</protein>
<feature type="non-terminal residue" evidence="2">
    <location>
        <position position="165"/>
    </location>
</feature>
<dbReference type="AlphaFoldDB" id="A0A0F9JWS3"/>
<dbReference type="InterPro" id="IPR050513">
    <property type="entry name" value="RavA_ATPases"/>
</dbReference>
<feature type="domain" description="MoxR" evidence="1">
    <location>
        <begin position="12"/>
        <end position="161"/>
    </location>
</feature>
<dbReference type="PANTHER" id="PTHR32204:SF0">
    <property type="entry name" value="ATPASE RAVA"/>
    <property type="match status" value="1"/>
</dbReference>
<dbReference type="SUPFAM" id="SSF52540">
    <property type="entry name" value="P-loop containing nucleoside triphosphate hydrolases"/>
    <property type="match status" value="1"/>
</dbReference>
<dbReference type="InterPro" id="IPR045427">
    <property type="entry name" value="MoxR"/>
</dbReference>
<organism evidence="2">
    <name type="scientific">marine sediment metagenome</name>
    <dbReference type="NCBI Taxonomy" id="412755"/>
    <lineage>
        <taxon>unclassified sequences</taxon>
        <taxon>metagenomes</taxon>
        <taxon>ecological metagenomes</taxon>
    </lineage>
</organism>
<evidence type="ECO:0000259" key="1">
    <source>
        <dbReference type="Pfam" id="PF20030"/>
    </source>
</evidence>
<sequence length="165" mass="18293">MTTTTTIRDKMIDIETELNGQFISRHKEIRGLLQALLSRQHILILGDPGTAKTSMCQAWAEGCELSFFRRLITQFSTPDELFGPVDIKSYKENGVFRRLTQGKAPDAEVVYLDEVFKGGPTILNSLLSLMEERIFDNDGVTVQCPLVTLIGTSNELPADDAGLDA</sequence>
<accession>A0A0F9JWS3</accession>
<proteinExistence type="predicted"/>